<dbReference type="NCBIfam" id="TIGR01760">
    <property type="entry name" value="tape_meas_TP901"/>
    <property type="match status" value="1"/>
</dbReference>
<sequence>MTDFARLGIAVDTRQVIRASDDLGGFVRAGRAASGATEQLERSTGQARAEFGRFGKSAGGATAAASALGKAIGAVAVGLAGFASAQQAAVQARGFQAAMAETSTLIEGTRAEMSLVEQEARRMAATFGGNATQQVKAFYQAISAGADSVEAAAQILDQSNRLAIGGVTDITTGVDALTTAVNAYSATGLTAAEASDAMFVGMKAGKTTIGELSAQMGQIVPIASAAGVSFDEMIAGISALTTQGQSTAMATTGLRAAITGILQPSKQAADAARAMGLEFSASALQAKGLEQFMADVVKATGGNTDAMTQLFGSVEALNAVLAFSGAAGQTFTDIMAEMGDKAGATDEAFAKVADGVDQRLNAAFGKFTNLATQVGHVILTAGVPAVEALAAGAGILSDNFNSVIGVVTAAGVAVATAYAPAVYGAVTATGAWIASLITLRGALIASGVGVLVVGAGLLVGKLLDLVQATGGWGLALRLLGSVASGVWEGITTAAKAIQPALDAVWSNVAAGFLRMVRSIAKTWAEFLHGVTAGAKAMDFLPGMDSTILALGNAAISAGSGVHGLTASINEYQQSADAALQQSRDLVDLGFEKASAALATLNLVIAKHGEGSGEAVKATNALNDALKKLEKGGKKAGKGLKKTKTEAEAFGDALEDAAYTAEDLGKAKADILVGGIDGVSSAWSDFVARGFSDFKGFARNVLDSFTGMLTQMVALAARNQIMIGLGIGGVSGAAAGAGGLGAGGGGFLGLAGNAASLLGGGTALAGITGGAAASLGLGGYASAGLFNIGANAALASAATGSSALMATIGAAMAPVAIIAASVAVLVKGFSRKYKGGGLEGSFTPDGLEDGLNFDFWKGGFLRSDKWVRKPLEEEFELTLNLAMKGLAGGVVGMADTLGLGTKALKDFEKVGWSVWTHDKTPEQVQQFLQEEMQKSADQMAELILGGDEYLRMGESHLEAMTRMSAGLLAVNDAMDLLGRAAFETSIAAGDAASSLIDAFGGQEAMAAATTAYWTGFYSEAERRETVMRRLGDQFEALGIAMPESRDGFRQMIESIDLTAASGRALYAELLGLSASLDQVLPKVSAYTEAMQGIVDQIGGEIGLQIGAARDMARLTEQSAQLWYRTATTLRDFLSDLLNTDLTAASRSQSIAVNRSRFETAFDMARGGDVDAARDVPALAKAYLESARNSASTSLEYRRIAAQVQGQVSFLAGIAELEGANDDVLRGLYEQQIEVLTGLGMFLQLEGLTADQVAELGDGVQALTENWDGTVLAFEGSLGALEDAIRNAEAFSYDDLVGRLDVAVSLADDAPRWVQRLVDSADAGLRTTLDFVIRNDELSPADKWIATNAASEHVSALDFVLRNDLDRATRRLVLKTTGELHRDLNLTLAKDLDADTRQMLLTRNQGLTRRVNVALTKDGDKAIRSLNRLQDLIGTKGSGKITFDGGLALTADEAFKGLSDGVQDLVSPINKLRGMLGELRDAVDADRVQRENTLKIAGLQVKGADAVVRTQQAQGVVDEFNALRSQYGIGLVGQKGTVSVNDAGRIQTSFDYYSGGDVVGFKKALRSEFGTDAIGSVFNATNRRVGSAEDRAEALRQQVKDLGGIPKFARGTNFAPGGRALVGEEGPEIVDLPRGSTVHPYSQSRAMLDNGDVVRELRELRKEVSELRKDKHRADFQKIRETKEIKRLAQKQDVVGVKIQEEQA</sequence>
<evidence type="ECO:0000259" key="3">
    <source>
        <dbReference type="Pfam" id="PF10145"/>
    </source>
</evidence>
<keyword evidence="2" id="KW-0472">Membrane</keyword>
<feature type="coiled-coil region" evidence="1">
    <location>
        <begin position="1648"/>
        <end position="1675"/>
    </location>
</feature>
<feature type="transmembrane region" description="Helical" evidence="2">
    <location>
        <begin position="374"/>
        <end position="396"/>
    </location>
</feature>
<evidence type="ECO:0000256" key="1">
    <source>
        <dbReference type="SAM" id="Coils"/>
    </source>
</evidence>
<feature type="domain" description="Phage tail tape measure protein" evidence="3">
    <location>
        <begin position="118"/>
        <end position="312"/>
    </location>
</feature>
<dbReference type="HOGENOM" id="CLU_255571_0_0_5"/>
<keyword evidence="5" id="KW-1185">Reference proteome</keyword>
<dbReference type="InterPro" id="IPR010090">
    <property type="entry name" value="Phage_tape_meas"/>
</dbReference>
<dbReference type="Proteomes" id="UP000018780">
    <property type="component" value="Chromosome"/>
</dbReference>
<dbReference type="PATRIC" id="fig|999552.6.peg.1389"/>
<gene>
    <name evidence="4" type="ORF">METH_06900</name>
</gene>
<feature type="transmembrane region" description="Helical" evidence="2">
    <location>
        <begin position="720"/>
        <end position="740"/>
    </location>
</feature>
<dbReference type="RefSeq" id="WP_024089657.1">
    <property type="nucleotide sequence ID" value="NC_023135.1"/>
</dbReference>
<dbReference type="Pfam" id="PF10145">
    <property type="entry name" value="PhageMin_Tail"/>
    <property type="match status" value="1"/>
</dbReference>
<evidence type="ECO:0000313" key="5">
    <source>
        <dbReference type="Proteomes" id="UP000018780"/>
    </source>
</evidence>
<proteinExistence type="predicted"/>
<dbReference type="OrthoDB" id="7311517at2"/>
<keyword evidence="1" id="KW-0175">Coiled coil</keyword>
<name>V9VYD2_9RHOB</name>
<protein>
    <recommendedName>
        <fullName evidence="3">Phage tail tape measure protein domain-containing protein</fullName>
    </recommendedName>
</protein>
<dbReference type="EMBL" id="CP006773">
    <property type="protein sequence ID" value="AHD02953.1"/>
    <property type="molecule type" value="Genomic_DNA"/>
</dbReference>
<dbReference type="KEGG" id="lmd:METH_06900"/>
<keyword evidence="2" id="KW-1133">Transmembrane helix</keyword>
<evidence type="ECO:0000313" key="4">
    <source>
        <dbReference type="EMBL" id="AHD02953.1"/>
    </source>
</evidence>
<evidence type="ECO:0000256" key="2">
    <source>
        <dbReference type="SAM" id="Phobius"/>
    </source>
</evidence>
<organism evidence="4 5">
    <name type="scientific">Leisingera methylohalidivorans DSM 14336</name>
    <dbReference type="NCBI Taxonomy" id="999552"/>
    <lineage>
        <taxon>Bacteria</taxon>
        <taxon>Pseudomonadati</taxon>
        <taxon>Pseudomonadota</taxon>
        <taxon>Alphaproteobacteria</taxon>
        <taxon>Rhodobacterales</taxon>
        <taxon>Roseobacteraceae</taxon>
        <taxon>Leisingera</taxon>
    </lineage>
</organism>
<accession>V9VYD2</accession>
<dbReference type="STRING" id="999552.METH_06900"/>
<reference evidence="4 5" key="1">
    <citation type="submission" date="2013-09" db="EMBL/GenBank/DDBJ databases">
        <authorList>
            <consortium name="DOE Joint Genome Institute"/>
            <person name="Klenk H.-P."/>
            <person name="Huntemann M."/>
            <person name="Han J."/>
            <person name="Chen A."/>
            <person name="Kyrpides N."/>
            <person name="Mavromatis K."/>
            <person name="Markowitz V."/>
            <person name="Palaniappan K."/>
            <person name="Ivanova N."/>
            <person name="Schaumberg A."/>
            <person name="Pati A."/>
            <person name="Liolios K."/>
            <person name="Nordberg H.P."/>
            <person name="Cantor M.N."/>
            <person name="Hua S.X."/>
            <person name="Woyke T."/>
        </authorList>
    </citation>
    <scope>NUCLEOTIDE SEQUENCE [LARGE SCALE GENOMIC DNA]</scope>
    <source>
        <strain evidence="4 5">DSM 14336</strain>
    </source>
</reference>
<feature type="transmembrane region" description="Helical" evidence="2">
    <location>
        <begin position="803"/>
        <end position="825"/>
    </location>
</feature>
<feature type="transmembrane region" description="Helical" evidence="2">
    <location>
        <begin position="432"/>
        <end position="459"/>
    </location>
</feature>
<keyword evidence="2" id="KW-0812">Transmembrane</keyword>
<feature type="transmembrane region" description="Helical" evidence="2">
    <location>
        <begin position="403"/>
        <end position="426"/>
    </location>
</feature>